<dbReference type="Proteomes" id="UP000694427">
    <property type="component" value="Unplaced"/>
</dbReference>
<dbReference type="Proteomes" id="UP000694701">
    <property type="component" value="Unplaced"/>
</dbReference>
<organism evidence="10 11">
    <name type="scientific">Cyprinus carpio</name>
    <name type="common">Common carp</name>
    <dbReference type="NCBI Taxonomy" id="7962"/>
    <lineage>
        <taxon>Eukaryota</taxon>
        <taxon>Metazoa</taxon>
        <taxon>Chordata</taxon>
        <taxon>Craniata</taxon>
        <taxon>Vertebrata</taxon>
        <taxon>Euteleostomi</taxon>
        <taxon>Actinopterygii</taxon>
        <taxon>Neopterygii</taxon>
        <taxon>Teleostei</taxon>
        <taxon>Ostariophysi</taxon>
        <taxon>Cypriniformes</taxon>
        <taxon>Cyprinidae</taxon>
        <taxon>Cyprininae</taxon>
        <taxon>Cyprinus</taxon>
    </lineage>
</organism>
<dbReference type="SUPFAM" id="SSF56281">
    <property type="entry name" value="Metallo-hydrolase/oxidoreductase"/>
    <property type="match status" value="1"/>
</dbReference>
<evidence type="ECO:0000256" key="5">
    <source>
        <dbReference type="ARBA" id="ARBA00022759"/>
    </source>
</evidence>
<gene>
    <name evidence="10" type="primary">LOC109098797</name>
</gene>
<dbReference type="Ensembl" id="ENSCCRT00020098855.1">
    <property type="protein sequence ID" value="ENSCCRP00020090452.1"/>
    <property type="gene ID" value="ENSCCRG00020041438.1"/>
</dbReference>
<dbReference type="Ensembl" id="ENSCCRT00010110895.1">
    <property type="protein sequence ID" value="ENSCCRP00010099950.1"/>
    <property type="gene ID" value="ENSCCRG00010043860.1"/>
</dbReference>
<dbReference type="GO" id="GO:0005759">
    <property type="term" value="C:mitochondrial matrix"/>
    <property type="evidence" value="ECO:0007669"/>
    <property type="project" value="TreeGrafter"/>
</dbReference>
<evidence type="ECO:0000256" key="6">
    <source>
        <dbReference type="ARBA" id="ARBA00022801"/>
    </source>
</evidence>
<dbReference type="FunFam" id="3.60.15.10:FF:000017">
    <property type="entry name" value="Lactamase beta 2"/>
    <property type="match status" value="1"/>
</dbReference>
<sequence>MSAIIPRIEQLSSRVVRVLGCNPGPMTLQGTNTYLVGTGRRRVLIDAGERAVPEYIANLRETLKQQETSIQHLIITHWHHDHTGGVPDILTNFHKDSELRVSKLPRCPPQEEVIGDQKKKYSYLSDGDVIKAEGATLRVLFTPGHTDDHMALFLEEEQAVFSGDCILGEGTAVFEDLHDYMNSLQKLLSVKAGLIYPGHGPVVQDAGSKICEYITHRNAREQQILNVLQENNRTAFTSSELVKVVYKETPEHLHRAAEFNLLHHLKKLHKEGKICLGMCECVCVCVCVHAGVYLCMSVCAHVHYCLTVLTLVFVSLQLKAQMKRNGEAICDHFFTFCENLL</sequence>
<feature type="domain" description="Metallo-beta-lactamase" evidence="9">
    <location>
        <begin position="30"/>
        <end position="199"/>
    </location>
</feature>
<evidence type="ECO:0000256" key="7">
    <source>
        <dbReference type="ARBA" id="ARBA00022833"/>
    </source>
</evidence>
<dbReference type="GO" id="GO:0016787">
    <property type="term" value="F:hydrolase activity"/>
    <property type="evidence" value="ECO:0007669"/>
    <property type="project" value="UniProtKB-KW"/>
</dbReference>
<dbReference type="AlphaFoldDB" id="A0A8C1RAV7"/>
<evidence type="ECO:0000256" key="8">
    <source>
        <dbReference type="ARBA" id="ARBA00032142"/>
    </source>
</evidence>
<dbReference type="Pfam" id="PF00753">
    <property type="entry name" value="Lactamase_B"/>
    <property type="match status" value="1"/>
</dbReference>
<evidence type="ECO:0000313" key="11">
    <source>
        <dbReference type="Proteomes" id="UP000694427"/>
    </source>
</evidence>
<dbReference type="InterPro" id="IPR041516">
    <property type="entry name" value="LACTB2_WH"/>
</dbReference>
<dbReference type="GO" id="GO:0004521">
    <property type="term" value="F:RNA endonuclease activity"/>
    <property type="evidence" value="ECO:0007669"/>
    <property type="project" value="TreeGrafter"/>
</dbReference>
<dbReference type="InterPro" id="IPR036866">
    <property type="entry name" value="RibonucZ/Hydroxyglut_hydro"/>
</dbReference>
<reference evidence="10" key="1">
    <citation type="submission" date="2025-05" db="UniProtKB">
        <authorList>
            <consortium name="Ensembl"/>
        </authorList>
    </citation>
    <scope>IDENTIFICATION</scope>
</reference>
<keyword evidence="4" id="KW-0479">Metal-binding</keyword>
<dbReference type="GO" id="GO:0046872">
    <property type="term" value="F:metal ion binding"/>
    <property type="evidence" value="ECO:0007669"/>
    <property type="project" value="UniProtKB-KW"/>
</dbReference>
<keyword evidence="5" id="KW-0255">Endonuclease</keyword>
<dbReference type="Pfam" id="PF17778">
    <property type="entry name" value="WHD_BLACT"/>
    <property type="match status" value="1"/>
</dbReference>
<dbReference type="InterPro" id="IPR050662">
    <property type="entry name" value="Sec-metab_biosynth-thioest"/>
</dbReference>
<protein>
    <recommendedName>
        <fullName evidence="3">Endoribonuclease LACTB2</fullName>
    </recommendedName>
    <alternativeName>
        <fullName evidence="8">Beta-lactamase-like protein 2</fullName>
    </alternativeName>
</protein>
<evidence type="ECO:0000256" key="2">
    <source>
        <dbReference type="ARBA" id="ARBA00006759"/>
    </source>
</evidence>
<dbReference type="GO" id="GO:0003727">
    <property type="term" value="F:single-stranded RNA binding"/>
    <property type="evidence" value="ECO:0007669"/>
    <property type="project" value="TreeGrafter"/>
</dbReference>
<dbReference type="InterPro" id="IPR001279">
    <property type="entry name" value="Metallo-B-lactamas"/>
</dbReference>
<evidence type="ECO:0000256" key="3">
    <source>
        <dbReference type="ARBA" id="ARBA00019428"/>
    </source>
</evidence>
<evidence type="ECO:0000313" key="10">
    <source>
        <dbReference type="Ensembl" id="ENSCCRP00010099950.1"/>
    </source>
</evidence>
<keyword evidence="6" id="KW-0378">Hydrolase</keyword>
<dbReference type="PANTHER" id="PTHR23131:SF0">
    <property type="entry name" value="ENDORIBONUCLEASE LACTB2"/>
    <property type="match status" value="1"/>
</dbReference>
<keyword evidence="7" id="KW-0862">Zinc</keyword>
<evidence type="ECO:0000256" key="4">
    <source>
        <dbReference type="ARBA" id="ARBA00022723"/>
    </source>
</evidence>
<accession>A0A8C1RAV7</accession>
<comment type="function">
    <text evidence="1">Endoribonuclease; cleaves preferentially 3' to purine-pyrimidine dinucleotide motifs in single-stranded RNA. The cleavage product contains a free 3' -OH group. Has no activity with double-stranded RNA or DNA. Required for normal mitochondrial function and cell viability.</text>
</comment>
<name>A0A8C1RAV7_CYPCA</name>
<proteinExistence type="inferred from homology"/>
<dbReference type="InterPro" id="IPR036388">
    <property type="entry name" value="WH-like_DNA-bd_sf"/>
</dbReference>
<dbReference type="InterPro" id="IPR047921">
    <property type="entry name" value="LACTB2-like_MBL-fold"/>
</dbReference>
<keyword evidence="11" id="KW-1185">Reference proteome</keyword>
<evidence type="ECO:0000256" key="1">
    <source>
        <dbReference type="ARBA" id="ARBA00002153"/>
    </source>
</evidence>
<evidence type="ECO:0000259" key="9">
    <source>
        <dbReference type="SMART" id="SM00849"/>
    </source>
</evidence>
<comment type="similarity">
    <text evidence="2">Belongs to the metallo-beta-lactamase superfamily. Glyoxalase II family.</text>
</comment>
<dbReference type="Gene3D" id="3.60.15.10">
    <property type="entry name" value="Ribonuclease Z/Hydroxyacylglutathione hydrolase-like"/>
    <property type="match status" value="1"/>
</dbReference>
<keyword evidence="5" id="KW-0540">Nuclease</keyword>
<dbReference type="PANTHER" id="PTHR23131">
    <property type="entry name" value="ENDORIBONUCLEASE LACTB2"/>
    <property type="match status" value="1"/>
</dbReference>
<dbReference type="SMART" id="SM00849">
    <property type="entry name" value="Lactamase_B"/>
    <property type="match status" value="1"/>
</dbReference>
<dbReference type="Gene3D" id="1.10.10.10">
    <property type="entry name" value="Winged helix-like DNA-binding domain superfamily/Winged helix DNA-binding domain"/>
    <property type="match status" value="1"/>
</dbReference>
<dbReference type="FunFam" id="1.10.10.10:FF:000328">
    <property type="entry name" value="Lactamase beta 2"/>
    <property type="match status" value="1"/>
</dbReference>
<dbReference type="CDD" id="cd07722">
    <property type="entry name" value="LACTB2-like_MBL-fold"/>
    <property type="match status" value="1"/>
</dbReference>